<feature type="domain" description="NAD-dependent epimerase/dehydratase" evidence="1">
    <location>
        <begin position="39"/>
        <end position="260"/>
    </location>
</feature>
<dbReference type="InterPro" id="IPR051783">
    <property type="entry name" value="NAD(P)-dependent_oxidoreduct"/>
</dbReference>
<organism evidence="2 3">
    <name type="scientific">Comamonas terrigena</name>
    <dbReference type="NCBI Taxonomy" id="32013"/>
    <lineage>
        <taxon>Bacteria</taxon>
        <taxon>Pseudomonadati</taxon>
        <taxon>Pseudomonadota</taxon>
        <taxon>Betaproteobacteria</taxon>
        <taxon>Burkholderiales</taxon>
        <taxon>Comamonadaceae</taxon>
        <taxon>Comamonas</taxon>
    </lineage>
</organism>
<dbReference type="Proteomes" id="UP000220246">
    <property type="component" value="Unassembled WGS sequence"/>
</dbReference>
<protein>
    <submittedName>
        <fullName evidence="2">Epimerase</fullName>
    </submittedName>
</protein>
<keyword evidence="3" id="KW-1185">Reference proteome</keyword>
<dbReference type="GeneID" id="80803421"/>
<dbReference type="GO" id="GO:0004029">
    <property type="term" value="F:aldehyde dehydrogenase (NAD+) activity"/>
    <property type="evidence" value="ECO:0007669"/>
    <property type="project" value="TreeGrafter"/>
</dbReference>
<proteinExistence type="predicted"/>
<dbReference type="Pfam" id="PF01370">
    <property type="entry name" value="Epimerase"/>
    <property type="match status" value="1"/>
</dbReference>
<dbReference type="GO" id="GO:0005737">
    <property type="term" value="C:cytoplasm"/>
    <property type="evidence" value="ECO:0007669"/>
    <property type="project" value="TreeGrafter"/>
</dbReference>
<gene>
    <name evidence="2" type="ORF">CRM82_01540</name>
</gene>
<dbReference type="PANTHER" id="PTHR48079:SF6">
    <property type="entry name" value="NAD(P)-BINDING DOMAIN-CONTAINING PROTEIN-RELATED"/>
    <property type="match status" value="1"/>
</dbReference>
<dbReference type="OrthoDB" id="112777at2"/>
<evidence type="ECO:0000313" key="3">
    <source>
        <dbReference type="Proteomes" id="UP000220246"/>
    </source>
</evidence>
<accession>A0A2A7UQB6</accession>
<name>A0A2A7UQB6_COMTR</name>
<dbReference type="InterPro" id="IPR036291">
    <property type="entry name" value="NAD(P)-bd_dom_sf"/>
</dbReference>
<evidence type="ECO:0000313" key="2">
    <source>
        <dbReference type="EMBL" id="PEH87478.1"/>
    </source>
</evidence>
<comment type="caution">
    <text evidence="2">The sequence shown here is derived from an EMBL/GenBank/DDBJ whole genome shotgun (WGS) entry which is preliminary data.</text>
</comment>
<dbReference type="AlphaFoldDB" id="A0A2A7UQB6"/>
<dbReference type="PANTHER" id="PTHR48079">
    <property type="entry name" value="PROTEIN YEEZ"/>
    <property type="match status" value="1"/>
</dbReference>
<dbReference type="InterPro" id="IPR001509">
    <property type="entry name" value="Epimerase_deHydtase"/>
</dbReference>
<dbReference type="Gene3D" id="3.40.50.720">
    <property type="entry name" value="NAD(P)-binding Rossmann-like Domain"/>
    <property type="match status" value="1"/>
</dbReference>
<dbReference type="SUPFAM" id="SSF51735">
    <property type="entry name" value="NAD(P)-binding Rossmann-fold domains"/>
    <property type="match status" value="1"/>
</dbReference>
<dbReference type="STRING" id="1219032.GCA_001515545_03862"/>
<dbReference type="EMBL" id="PDEA01000001">
    <property type="protein sequence ID" value="PEH87478.1"/>
    <property type="molecule type" value="Genomic_DNA"/>
</dbReference>
<evidence type="ECO:0000259" key="1">
    <source>
        <dbReference type="Pfam" id="PF01370"/>
    </source>
</evidence>
<sequence>MTVATSVPAQTLPWQGLLPSEQPHGAAPTLLASRTLCTVLVLGAHGRLGYACVQAFAQAGWRVLAHVCPGSGLVQHPCEAPPVAGEVRWVDTPLTDTAGWDQLLASHGGVHVVVHAMATGFSSWAWARELEQLTRSSIAVARRCNALLLVPLSILAYGRQLPEVLREDDALPHAAMLGSYLAEVRAQTELQLRMAAETGLSVCTLRAGAYYGHAGDGWIRDSVAGQLPRGRMAWLGPYDVATPWVYVHDLAQTLERVASQRHRLGSWVRLHFAGQQRQGQDWWQALGQIAQQRGWVTGAADLRSGHVQWPLWKLLGCFSPRMRALGSMEYVWRTPHRLDNRRLLALIGQEPRTDWQQSVAQTVELLFPAPVASPMLAPAPMELELPAARPQQRVDAE</sequence>
<reference evidence="3" key="1">
    <citation type="submission" date="2017-09" db="EMBL/GenBank/DDBJ databases">
        <title>FDA dAtabase for Regulatory Grade micrObial Sequences (FDA-ARGOS): Supporting development and validation of Infectious Disease Dx tests.</title>
        <authorList>
            <person name="Minogue T."/>
            <person name="Wolcott M."/>
            <person name="Wasieloski L."/>
            <person name="Aguilar W."/>
            <person name="Moore D."/>
            <person name="Tallon L."/>
            <person name="Sadzewicz L."/>
            <person name="Ott S."/>
            <person name="Zhao X."/>
            <person name="Nagaraj S."/>
            <person name="Vavikolanu K."/>
            <person name="Aluvathingal J."/>
            <person name="Nadendla S."/>
            <person name="Sichtig H."/>
        </authorList>
    </citation>
    <scope>NUCLEOTIDE SEQUENCE [LARGE SCALE GENOMIC DNA]</scope>
    <source>
        <strain evidence="3">FDAARGOS_394</strain>
    </source>
</reference>
<dbReference type="RefSeq" id="WP_066541437.1">
    <property type="nucleotide sequence ID" value="NZ_DALZQJ010000009.1"/>
</dbReference>